<evidence type="ECO:0000256" key="1">
    <source>
        <dbReference type="SAM" id="MobiDB-lite"/>
    </source>
</evidence>
<name>A0ABT3JH40_9SPHN</name>
<dbReference type="PANTHER" id="PTHR43346:SF1">
    <property type="entry name" value="QUERCETIN 2,3-DIOXYGENASE-RELATED"/>
    <property type="match status" value="1"/>
</dbReference>
<feature type="compositionally biased region" description="Basic and acidic residues" evidence="1">
    <location>
        <begin position="117"/>
        <end position="138"/>
    </location>
</feature>
<dbReference type="SUPFAM" id="SSF51182">
    <property type="entry name" value="RmlC-like cupins"/>
    <property type="match status" value="1"/>
</dbReference>
<dbReference type="EMBL" id="JAPDOB010000002">
    <property type="protein sequence ID" value="MCW3798396.1"/>
    <property type="molecule type" value="Genomic_DNA"/>
</dbReference>
<reference evidence="3 4" key="1">
    <citation type="submission" date="2022-10" db="EMBL/GenBank/DDBJ databases">
        <title>Sphingomonas sp.</title>
        <authorList>
            <person name="Jin C."/>
        </authorList>
    </citation>
    <scope>NUCLEOTIDE SEQUENCE [LARGE SCALE GENOMIC DNA]</scope>
    <source>
        <strain evidence="3 4">BN140010</strain>
    </source>
</reference>
<evidence type="ECO:0000313" key="3">
    <source>
        <dbReference type="EMBL" id="MCW3798396.1"/>
    </source>
</evidence>
<feature type="region of interest" description="Disordered" evidence="1">
    <location>
        <begin position="113"/>
        <end position="146"/>
    </location>
</feature>
<gene>
    <name evidence="3" type="ORF">OMW55_11330</name>
</gene>
<dbReference type="InterPro" id="IPR052538">
    <property type="entry name" value="Flavonoid_dioxygenase-like"/>
</dbReference>
<accession>A0ABT3JH40</accession>
<feature type="domain" description="Cupin type-2" evidence="2">
    <location>
        <begin position="45"/>
        <end position="114"/>
    </location>
</feature>
<proteinExistence type="predicted"/>
<dbReference type="InterPro" id="IPR011051">
    <property type="entry name" value="RmlC_Cupin_sf"/>
</dbReference>
<dbReference type="RefSeq" id="WP_264883222.1">
    <property type="nucleotide sequence ID" value="NZ_JAPDOB010000002.1"/>
</dbReference>
<dbReference type="CDD" id="cd02223">
    <property type="entry name" value="cupin_Bh2720-like"/>
    <property type="match status" value="1"/>
</dbReference>
<evidence type="ECO:0000313" key="4">
    <source>
        <dbReference type="Proteomes" id="UP001526246"/>
    </source>
</evidence>
<dbReference type="Pfam" id="PF07883">
    <property type="entry name" value="Cupin_2"/>
    <property type="match status" value="1"/>
</dbReference>
<protein>
    <submittedName>
        <fullName evidence="3">Cupin domain-containing protein</fullName>
    </submittedName>
</protein>
<comment type="caution">
    <text evidence="3">The sequence shown here is derived from an EMBL/GenBank/DDBJ whole genome shotgun (WGS) entry which is preliminary data.</text>
</comment>
<dbReference type="Gene3D" id="2.60.120.10">
    <property type="entry name" value="Jelly Rolls"/>
    <property type="match status" value="1"/>
</dbReference>
<dbReference type="Proteomes" id="UP001526246">
    <property type="component" value="Unassembled WGS sequence"/>
</dbReference>
<keyword evidence="4" id="KW-1185">Reference proteome</keyword>
<evidence type="ECO:0000259" key="2">
    <source>
        <dbReference type="Pfam" id="PF07883"/>
    </source>
</evidence>
<dbReference type="InterPro" id="IPR013096">
    <property type="entry name" value="Cupin_2"/>
</dbReference>
<dbReference type="InterPro" id="IPR014710">
    <property type="entry name" value="RmlC-like_jellyroll"/>
</dbReference>
<organism evidence="3 4">
    <name type="scientific">Sphingomonas arvum</name>
    <dbReference type="NCBI Taxonomy" id="2992113"/>
    <lineage>
        <taxon>Bacteria</taxon>
        <taxon>Pseudomonadati</taxon>
        <taxon>Pseudomonadota</taxon>
        <taxon>Alphaproteobacteria</taxon>
        <taxon>Sphingomonadales</taxon>
        <taxon>Sphingomonadaceae</taxon>
        <taxon>Sphingomonas</taxon>
    </lineage>
</organism>
<sequence length="146" mass="16483">MTDSSSTLERPQTKRGFVGDIEEQTCANTDFRRVLYTGQHLQLVLMTLQPGEEIGEEVHEDRDQFFRFEEGSGVVLIDGKESPVEDDFAVVVPAGARHNVRNTGDRPLKLYTVYGPPEHKDGVVQATKEEADRRHHDEEWDGGTTE</sequence>
<dbReference type="PANTHER" id="PTHR43346">
    <property type="entry name" value="LIGAND BINDING DOMAIN PROTEIN, PUTATIVE (AFU_ORTHOLOGUE AFUA_6G14370)-RELATED"/>
    <property type="match status" value="1"/>
</dbReference>